<sequence>MSRNDHYDQEKAQVHFNNNDIDNLVVHIHNEIGKQIVIELHDVNHSQSEWEDAAFHIPSEKEYFSGREVEKTYSRQN</sequence>
<gene>
    <name evidence="1" type="ORF">CLODIP_2_CD02871</name>
</gene>
<protein>
    <submittedName>
        <fullName evidence="1">Uncharacterized protein</fullName>
    </submittedName>
</protein>
<dbReference type="EMBL" id="CADEPI010000199">
    <property type="protein sequence ID" value="CAB3380025.1"/>
    <property type="molecule type" value="Genomic_DNA"/>
</dbReference>
<keyword evidence="2" id="KW-1185">Reference proteome</keyword>
<comment type="caution">
    <text evidence="1">The sequence shown here is derived from an EMBL/GenBank/DDBJ whole genome shotgun (WGS) entry which is preliminary data.</text>
</comment>
<organism evidence="1 2">
    <name type="scientific">Cloeon dipterum</name>
    <dbReference type="NCBI Taxonomy" id="197152"/>
    <lineage>
        <taxon>Eukaryota</taxon>
        <taxon>Metazoa</taxon>
        <taxon>Ecdysozoa</taxon>
        <taxon>Arthropoda</taxon>
        <taxon>Hexapoda</taxon>
        <taxon>Insecta</taxon>
        <taxon>Pterygota</taxon>
        <taxon>Palaeoptera</taxon>
        <taxon>Ephemeroptera</taxon>
        <taxon>Pisciforma</taxon>
        <taxon>Baetidae</taxon>
        <taxon>Cloeon</taxon>
    </lineage>
</organism>
<name>A0A8S1DPW0_9INSE</name>
<accession>A0A8S1DPW0</accession>
<dbReference type="AlphaFoldDB" id="A0A8S1DPW0"/>
<evidence type="ECO:0000313" key="1">
    <source>
        <dbReference type="EMBL" id="CAB3380025.1"/>
    </source>
</evidence>
<proteinExistence type="predicted"/>
<dbReference type="Proteomes" id="UP000494165">
    <property type="component" value="Unassembled WGS sequence"/>
</dbReference>
<evidence type="ECO:0000313" key="2">
    <source>
        <dbReference type="Proteomes" id="UP000494165"/>
    </source>
</evidence>
<reference evidence="1 2" key="1">
    <citation type="submission" date="2020-04" db="EMBL/GenBank/DDBJ databases">
        <authorList>
            <person name="Alioto T."/>
            <person name="Alioto T."/>
            <person name="Gomez Garrido J."/>
        </authorList>
    </citation>
    <scope>NUCLEOTIDE SEQUENCE [LARGE SCALE GENOMIC DNA]</scope>
</reference>